<accession>A0A0B0PCR7</accession>
<organism evidence="1 2">
    <name type="scientific">Gossypium arboreum</name>
    <name type="common">Tree cotton</name>
    <name type="synonym">Gossypium nanking</name>
    <dbReference type="NCBI Taxonomy" id="29729"/>
    <lineage>
        <taxon>Eukaryota</taxon>
        <taxon>Viridiplantae</taxon>
        <taxon>Streptophyta</taxon>
        <taxon>Embryophyta</taxon>
        <taxon>Tracheophyta</taxon>
        <taxon>Spermatophyta</taxon>
        <taxon>Magnoliopsida</taxon>
        <taxon>eudicotyledons</taxon>
        <taxon>Gunneridae</taxon>
        <taxon>Pentapetalae</taxon>
        <taxon>rosids</taxon>
        <taxon>malvids</taxon>
        <taxon>Malvales</taxon>
        <taxon>Malvaceae</taxon>
        <taxon>Malvoideae</taxon>
        <taxon>Gossypium</taxon>
    </lineage>
</organism>
<evidence type="ECO:0000313" key="2">
    <source>
        <dbReference type="Proteomes" id="UP000032142"/>
    </source>
</evidence>
<sequence>MQDNQVIDLFRRFIPRVEYDRITTCY</sequence>
<dbReference type="EMBL" id="KN422497">
    <property type="protein sequence ID" value="KHG22682.1"/>
    <property type="molecule type" value="Genomic_DNA"/>
</dbReference>
<dbReference type="AlphaFoldDB" id="A0A0B0PCR7"/>
<keyword evidence="2" id="KW-1185">Reference proteome</keyword>
<gene>
    <name evidence="1" type="ORF">F383_10604</name>
</gene>
<dbReference type="Proteomes" id="UP000032142">
    <property type="component" value="Unassembled WGS sequence"/>
</dbReference>
<name>A0A0B0PCR7_GOSAR</name>
<protein>
    <submittedName>
        <fullName evidence="1">Uncharacterized protein</fullName>
    </submittedName>
</protein>
<reference evidence="2" key="1">
    <citation type="submission" date="2014-09" db="EMBL/GenBank/DDBJ databases">
        <authorList>
            <person name="Mudge J."/>
            <person name="Ramaraj T."/>
            <person name="Lindquist I.E."/>
            <person name="Bharti A.K."/>
            <person name="Sundararajan A."/>
            <person name="Cameron C.T."/>
            <person name="Woodward J.E."/>
            <person name="May G.D."/>
            <person name="Brubaker C."/>
            <person name="Broadhvest J."/>
            <person name="Wilkins T.A."/>
        </authorList>
    </citation>
    <scope>NUCLEOTIDE SEQUENCE</scope>
    <source>
        <strain evidence="2">cv. AKA8401</strain>
    </source>
</reference>
<evidence type="ECO:0000313" key="1">
    <source>
        <dbReference type="EMBL" id="KHG22682.1"/>
    </source>
</evidence>
<proteinExistence type="predicted"/>